<gene>
    <name evidence="9" type="ORF">N7492_003812</name>
</gene>
<dbReference type="Pfam" id="PF20684">
    <property type="entry name" value="Fung_rhodopsin"/>
    <property type="match status" value="1"/>
</dbReference>
<evidence type="ECO:0000256" key="2">
    <source>
        <dbReference type="ARBA" id="ARBA00022692"/>
    </source>
</evidence>
<proteinExistence type="inferred from homology"/>
<evidence type="ECO:0000256" key="1">
    <source>
        <dbReference type="ARBA" id="ARBA00004141"/>
    </source>
</evidence>
<evidence type="ECO:0000313" key="10">
    <source>
        <dbReference type="Proteomes" id="UP001146351"/>
    </source>
</evidence>
<accession>A0A9W9IML0</accession>
<reference evidence="9" key="2">
    <citation type="journal article" date="2023" name="IMA Fungus">
        <title>Comparative genomic study of the Penicillium genus elucidates a diverse pangenome and 15 lateral gene transfer events.</title>
        <authorList>
            <person name="Petersen C."/>
            <person name="Sorensen T."/>
            <person name="Nielsen M.R."/>
            <person name="Sondergaard T.E."/>
            <person name="Sorensen J.L."/>
            <person name="Fitzpatrick D.A."/>
            <person name="Frisvad J.C."/>
            <person name="Nielsen K.L."/>
        </authorList>
    </citation>
    <scope>NUCLEOTIDE SEQUENCE</scope>
    <source>
        <strain evidence="9">IBT 21917</strain>
    </source>
</reference>
<dbReference type="InterPro" id="IPR052337">
    <property type="entry name" value="SAT4-like"/>
</dbReference>
<comment type="subcellular location">
    <subcellularLocation>
        <location evidence="1">Membrane</location>
        <topology evidence="1">Multi-pass membrane protein</topology>
    </subcellularLocation>
</comment>
<reference evidence="9" key="1">
    <citation type="submission" date="2022-11" db="EMBL/GenBank/DDBJ databases">
        <authorList>
            <person name="Petersen C."/>
        </authorList>
    </citation>
    <scope>NUCLEOTIDE SEQUENCE</scope>
    <source>
        <strain evidence="9">IBT 21917</strain>
    </source>
</reference>
<organism evidence="9 10">
    <name type="scientific">Penicillium capsulatum</name>
    <dbReference type="NCBI Taxonomy" id="69766"/>
    <lineage>
        <taxon>Eukaryota</taxon>
        <taxon>Fungi</taxon>
        <taxon>Dikarya</taxon>
        <taxon>Ascomycota</taxon>
        <taxon>Pezizomycotina</taxon>
        <taxon>Eurotiomycetes</taxon>
        <taxon>Eurotiomycetidae</taxon>
        <taxon>Eurotiales</taxon>
        <taxon>Aspergillaceae</taxon>
        <taxon>Penicillium</taxon>
    </lineage>
</organism>
<feature type="region of interest" description="Disordered" evidence="6">
    <location>
        <begin position="336"/>
        <end position="356"/>
    </location>
</feature>
<keyword evidence="3 7" id="KW-1133">Transmembrane helix</keyword>
<evidence type="ECO:0000256" key="3">
    <source>
        <dbReference type="ARBA" id="ARBA00022989"/>
    </source>
</evidence>
<evidence type="ECO:0000256" key="5">
    <source>
        <dbReference type="ARBA" id="ARBA00038359"/>
    </source>
</evidence>
<sequence>MAFLRRDAPVHSSTPLLRDVWALTGIAIVTVALRIVAKFKIGKLGPDDLLMIFALVSMTFPCSFRFIVSATVGSIMITLGIECGFGRGMQETTAPVAKVIMYDYLAQTFALAGGALGRVSYIVFIERLLGSRLSYKVILWTLVALQGMVNVLFIVIMFVQCPGHMSALWNHPGKEKCWDARVQAYYGYFQGAMNSATDLYLAVFSTCIFWSLNLKLRVKMGLIGLLGLGIFAMIAAIIKTDQTRVLATPNADPTTATVEYDRWLYIETYLVIITASIPCIRSLIRSIRGRPVISRDTHELSSPYGVSSIGTSRMRRRGLSPDRERVMSISEENVSDGDITRSHNEMHESTCPKNYV</sequence>
<feature type="transmembrane region" description="Helical" evidence="7">
    <location>
        <begin position="137"/>
        <end position="159"/>
    </location>
</feature>
<dbReference type="AlphaFoldDB" id="A0A9W9IML0"/>
<feature type="transmembrane region" description="Helical" evidence="7">
    <location>
        <begin position="104"/>
        <end position="125"/>
    </location>
</feature>
<comment type="caution">
    <text evidence="9">The sequence shown here is derived from an EMBL/GenBank/DDBJ whole genome shotgun (WGS) entry which is preliminary data.</text>
</comment>
<feature type="domain" description="Rhodopsin" evidence="8">
    <location>
        <begin position="33"/>
        <end position="285"/>
    </location>
</feature>
<dbReference type="EMBL" id="JAPQKO010000002">
    <property type="protein sequence ID" value="KAJ5180602.1"/>
    <property type="molecule type" value="Genomic_DNA"/>
</dbReference>
<feature type="transmembrane region" description="Helical" evidence="7">
    <location>
        <begin position="263"/>
        <end position="284"/>
    </location>
</feature>
<feature type="compositionally biased region" description="Basic and acidic residues" evidence="6">
    <location>
        <begin position="338"/>
        <end position="350"/>
    </location>
</feature>
<dbReference type="InterPro" id="IPR049326">
    <property type="entry name" value="Rhodopsin_dom_fungi"/>
</dbReference>
<evidence type="ECO:0000256" key="6">
    <source>
        <dbReference type="SAM" id="MobiDB-lite"/>
    </source>
</evidence>
<dbReference type="PANTHER" id="PTHR33048:SF155">
    <property type="entry name" value="INTEGRAL MEMBRANE PROTEIN"/>
    <property type="match status" value="1"/>
</dbReference>
<feature type="transmembrane region" description="Helical" evidence="7">
    <location>
        <begin position="195"/>
        <end position="213"/>
    </location>
</feature>
<evidence type="ECO:0000313" key="9">
    <source>
        <dbReference type="EMBL" id="KAJ5180602.1"/>
    </source>
</evidence>
<dbReference type="GO" id="GO:0016020">
    <property type="term" value="C:membrane"/>
    <property type="evidence" value="ECO:0007669"/>
    <property type="project" value="UniProtKB-SubCell"/>
</dbReference>
<name>A0A9W9IML0_9EURO</name>
<evidence type="ECO:0000256" key="4">
    <source>
        <dbReference type="ARBA" id="ARBA00023136"/>
    </source>
</evidence>
<feature type="transmembrane region" description="Helical" evidence="7">
    <location>
        <begin position="220"/>
        <end position="238"/>
    </location>
</feature>
<feature type="transmembrane region" description="Helical" evidence="7">
    <location>
        <begin position="20"/>
        <end position="37"/>
    </location>
</feature>
<dbReference type="PANTHER" id="PTHR33048">
    <property type="entry name" value="PTH11-LIKE INTEGRAL MEMBRANE PROTEIN (AFU_ORTHOLOGUE AFUA_5G11245)"/>
    <property type="match status" value="1"/>
</dbReference>
<keyword evidence="10" id="KW-1185">Reference proteome</keyword>
<keyword evidence="2 7" id="KW-0812">Transmembrane</keyword>
<dbReference type="OrthoDB" id="5429740at2759"/>
<protein>
    <recommendedName>
        <fullName evidence="8">Rhodopsin domain-containing protein</fullName>
    </recommendedName>
</protein>
<evidence type="ECO:0000256" key="7">
    <source>
        <dbReference type="SAM" id="Phobius"/>
    </source>
</evidence>
<evidence type="ECO:0000259" key="8">
    <source>
        <dbReference type="Pfam" id="PF20684"/>
    </source>
</evidence>
<feature type="transmembrane region" description="Helical" evidence="7">
    <location>
        <begin position="49"/>
        <end position="68"/>
    </location>
</feature>
<dbReference type="Proteomes" id="UP001146351">
    <property type="component" value="Unassembled WGS sequence"/>
</dbReference>
<keyword evidence="4 7" id="KW-0472">Membrane</keyword>
<comment type="similarity">
    <text evidence="5">Belongs to the SAT4 family.</text>
</comment>